<dbReference type="InterPro" id="IPR035093">
    <property type="entry name" value="RelE/ParE_toxin_dom_sf"/>
</dbReference>
<keyword evidence="3" id="KW-1185">Reference proteome</keyword>
<dbReference type="InterPro" id="IPR007712">
    <property type="entry name" value="RelE/ParE_toxin"/>
</dbReference>
<organism evidence="2 3">
    <name type="scientific">Ralstonia insidiosa</name>
    <dbReference type="NCBI Taxonomy" id="190721"/>
    <lineage>
        <taxon>Bacteria</taxon>
        <taxon>Pseudomonadati</taxon>
        <taxon>Pseudomonadota</taxon>
        <taxon>Betaproteobacteria</taxon>
        <taxon>Burkholderiales</taxon>
        <taxon>Burkholderiaceae</taxon>
        <taxon>Ralstonia</taxon>
    </lineage>
</organism>
<dbReference type="EMBL" id="CP016022">
    <property type="protein sequence ID" value="ANJ72243.1"/>
    <property type="molecule type" value="Genomic_DNA"/>
</dbReference>
<dbReference type="AlphaFoldDB" id="A0A191ZVY1"/>
<accession>A0A191ZVY1</accession>
<name>A0A191ZVY1_9RALS</name>
<keyword evidence="1" id="KW-1277">Toxin-antitoxin system</keyword>
<dbReference type="Gene3D" id="3.30.2310.20">
    <property type="entry name" value="RelE-like"/>
    <property type="match status" value="1"/>
</dbReference>
<proteinExistence type="predicted"/>
<protein>
    <submittedName>
        <fullName evidence="2">Plasmid stabilization protein</fullName>
    </submittedName>
</protein>
<dbReference type="Pfam" id="PF05016">
    <property type="entry name" value="ParE_toxin"/>
    <property type="match status" value="1"/>
</dbReference>
<sequence length="108" mass="12584">MTKAVFLRSAETDLKELKSYVVKHFGKDTWQETYSKIKQSVALIESHPTSGKIPDELATLNLNQYRQILSGMNRIIYEVRGDTAYIHIVCDTRKDLRSLLMRRILRLN</sequence>
<dbReference type="OrthoDB" id="9798046at2"/>
<dbReference type="GeneID" id="61525785"/>
<reference evidence="3" key="1">
    <citation type="submission" date="2016-06" db="EMBL/GenBank/DDBJ databases">
        <authorList>
            <person name="Xu Y."/>
            <person name="Nagy A."/>
            <person name="Yan X."/>
            <person name="Kim S.W."/>
            <person name="Haley B."/>
            <person name="Liu N.T."/>
            <person name="Nou X."/>
        </authorList>
    </citation>
    <scope>NUCLEOTIDE SEQUENCE [LARGE SCALE GENOMIC DNA]</scope>
    <source>
        <strain evidence="3">ATCC 49129</strain>
    </source>
</reference>
<dbReference type="Proteomes" id="UP000078572">
    <property type="component" value="Chromosome 1"/>
</dbReference>
<evidence type="ECO:0000256" key="1">
    <source>
        <dbReference type="ARBA" id="ARBA00022649"/>
    </source>
</evidence>
<dbReference type="RefSeq" id="WP_064803026.1">
    <property type="nucleotide sequence ID" value="NZ_CP016022.1"/>
</dbReference>
<evidence type="ECO:0000313" key="3">
    <source>
        <dbReference type="Proteomes" id="UP000078572"/>
    </source>
</evidence>
<gene>
    <name evidence="2" type="ORF">A9Y76_07090</name>
</gene>
<evidence type="ECO:0000313" key="2">
    <source>
        <dbReference type="EMBL" id="ANJ72243.1"/>
    </source>
</evidence>